<reference evidence="1 2" key="1">
    <citation type="journal article" date="2016" name="DNA Res.">
        <title>The draft genome of MD-2 pineapple using hybrid error correction of long reads.</title>
        <authorList>
            <person name="Redwan R.M."/>
            <person name="Saidin A."/>
            <person name="Kumar S.V."/>
        </authorList>
    </citation>
    <scope>NUCLEOTIDE SEQUENCE [LARGE SCALE GENOMIC DNA]</scope>
    <source>
        <strain evidence="2">cv. MD2</strain>
        <tissue evidence="1">Leaf</tissue>
    </source>
</reference>
<evidence type="ECO:0000313" key="2">
    <source>
        <dbReference type="Proteomes" id="UP000092600"/>
    </source>
</evidence>
<evidence type="ECO:0000313" key="1">
    <source>
        <dbReference type="EMBL" id="OAY80652.1"/>
    </source>
</evidence>
<sequence length="17" mass="1986">QLTDQVFRLALSYTPSF</sequence>
<proteinExistence type="predicted"/>
<accession>A0A199VTV1</accession>
<comment type="caution">
    <text evidence="1">The sequence shown here is derived from an EMBL/GenBank/DDBJ whole genome shotgun (WGS) entry which is preliminary data.</text>
</comment>
<name>A0A199VTV1_ANACO</name>
<gene>
    <name evidence="1" type="ORF">ACMD2_13231</name>
</gene>
<protein>
    <submittedName>
        <fullName evidence="1">Uncharacterized protein</fullName>
    </submittedName>
</protein>
<organism evidence="1 2">
    <name type="scientific">Ananas comosus</name>
    <name type="common">Pineapple</name>
    <name type="synonym">Ananas ananas</name>
    <dbReference type="NCBI Taxonomy" id="4615"/>
    <lineage>
        <taxon>Eukaryota</taxon>
        <taxon>Viridiplantae</taxon>
        <taxon>Streptophyta</taxon>
        <taxon>Embryophyta</taxon>
        <taxon>Tracheophyta</taxon>
        <taxon>Spermatophyta</taxon>
        <taxon>Magnoliopsida</taxon>
        <taxon>Liliopsida</taxon>
        <taxon>Poales</taxon>
        <taxon>Bromeliaceae</taxon>
        <taxon>Bromelioideae</taxon>
        <taxon>Ananas</taxon>
    </lineage>
</organism>
<dbReference type="EMBL" id="LSRQ01000821">
    <property type="protein sequence ID" value="OAY80652.1"/>
    <property type="molecule type" value="Genomic_DNA"/>
</dbReference>
<dbReference type="Proteomes" id="UP000092600">
    <property type="component" value="Unassembled WGS sequence"/>
</dbReference>
<dbReference type="AlphaFoldDB" id="A0A199VTV1"/>
<feature type="non-terminal residue" evidence="1">
    <location>
        <position position="1"/>
    </location>
</feature>